<keyword evidence="2" id="KW-1185">Reference proteome</keyword>
<proteinExistence type="predicted"/>
<reference evidence="1 2" key="1">
    <citation type="journal article" date="2019" name="Nat. Ecol. Evol.">
        <title>Megaphylogeny resolves global patterns of mushroom evolution.</title>
        <authorList>
            <person name="Varga T."/>
            <person name="Krizsan K."/>
            <person name="Foldi C."/>
            <person name="Dima B."/>
            <person name="Sanchez-Garcia M."/>
            <person name="Sanchez-Ramirez S."/>
            <person name="Szollosi G.J."/>
            <person name="Szarkandi J.G."/>
            <person name="Papp V."/>
            <person name="Albert L."/>
            <person name="Andreopoulos W."/>
            <person name="Angelini C."/>
            <person name="Antonin V."/>
            <person name="Barry K.W."/>
            <person name="Bougher N.L."/>
            <person name="Buchanan P."/>
            <person name="Buyck B."/>
            <person name="Bense V."/>
            <person name="Catcheside P."/>
            <person name="Chovatia M."/>
            <person name="Cooper J."/>
            <person name="Damon W."/>
            <person name="Desjardin D."/>
            <person name="Finy P."/>
            <person name="Geml J."/>
            <person name="Haridas S."/>
            <person name="Hughes K."/>
            <person name="Justo A."/>
            <person name="Karasinski D."/>
            <person name="Kautmanova I."/>
            <person name="Kiss B."/>
            <person name="Kocsube S."/>
            <person name="Kotiranta H."/>
            <person name="LaButti K.M."/>
            <person name="Lechner B.E."/>
            <person name="Liimatainen K."/>
            <person name="Lipzen A."/>
            <person name="Lukacs Z."/>
            <person name="Mihaltcheva S."/>
            <person name="Morgado L.N."/>
            <person name="Niskanen T."/>
            <person name="Noordeloos M.E."/>
            <person name="Ohm R.A."/>
            <person name="Ortiz-Santana B."/>
            <person name="Ovrebo C."/>
            <person name="Racz N."/>
            <person name="Riley R."/>
            <person name="Savchenko A."/>
            <person name="Shiryaev A."/>
            <person name="Soop K."/>
            <person name="Spirin V."/>
            <person name="Szebenyi C."/>
            <person name="Tomsovsky M."/>
            <person name="Tulloss R.E."/>
            <person name="Uehling J."/>
            <person name="Grigoriev I.V."/>
            <person name="Vagvolgyi C."/>
            <person name="Papp T."/>
            <person name="Martin F.M."/>
            <person name="Miettinen O."/>
            <person name="Hibbett D.S."/>
            <person name="Nagy L.G."/>
        </authorList>
    </citation>
    <scope>NUCLEOTIDE SEQUENCE [LARGE SCALE GENOMIC DNA]</scope>
    <source>
        <strain evidence="1 2">FP101781</strain>
    </source>
</reference>
<name>A0A4Y7TRC7_COPMI</name>
<organism evidence="1 2">
    <name type="scientific">Coprinellus micaceus</name>
    <name type="common">Glistening ink-cap mushroom</name>
    <name type="synonym">Coprinus micaceus</name>
    <dbReference type="NCBI Taxonomy" id="71717"/>
    <lineage>
        <taxon>Eukaryota</taxon>
        <taxon>Fungi</taxon>
        <taxon>Dikarya</taxon>
        <taxon>Basidiomycota</taxon>
        <taxon>Agaricomycotina</taxon>
        <taxon>Agaricomycetes</taxon>
        <taxon>Agaricomycetidae</taxon>
        <taxon>Agaricales</taxon>
        <taxon>Agaricineae</taxon>
        <taxon>Psathyrellaceae</taxon>
        <taxon>Coprinellus</taxon>
    </lineage>
</organism>
<dbReference type="EMBL" id="QPFP01000006">
    <property type="protein sequence ID" value="TEB36142.1"/>
    <property type="molecule type" value="Genomic_DNA"/>
</dbReference>
<protein>
    <submittedName>
        <fullName evidence="1">Uncharacterized protein</fullName>
    </submittedName>
</protein>
<dbReference type="Proteomes" id="UP000298030">
    <property type="component" value="Unassembled WGS sequence"/>
</dbReference>
<comment type="caution">
    <text evidence="1">The sequence shown here is derived from an EMBL/GenBank/DDBJ whole genome shotgun (WGS) entry which is preliminary data.</text>
</comment>
<sequence>MLNDYVTCTRTKDSTTYKPEEGRSKAFTAPTIKVLPISRPPAPKNRSFAVATNQVQTRGGSVVATSCTGLSKRCTGIARVGLLDKDRQSHFGRATIRSLRVGYGVKG</sequence>
<dbReference type="AlphaFoldDB" id="A0A4Y7TRC7"/>
<evidence type="ECO:0000313" key="2">
    <source>
        <dbReference type="Proteomes" id="UP000298030"/>
    </source>
</evidence>
<gene>
    <name evidence="1" type="ORF">FA13DRAFT_1727702</name>
</gene>
<accession>A0A4Y7TRC7</accession>
<evidence type="ECO:0000313" key="1">
    <source>
        <dbReference type="EMBL" id="TEB36142.1"/>
    </source>
</evidence>